<dbReference type="Pfam" id="PF02518">
    <property type="entry name" value="HATPase_c"/>
    <property type="match status" value="1"/>
</dbReference>
<dbReference type="InterPro" id="IPR043836">
    <property type="entry name" value="DHp"/>
</dbReference>
<feature type="domain" description="Histidine kinase" evidence="1">
    <location>
        <begin position="867"/>
        <end position="973"/>
    </location>
</feature>
<evidence type="ECO:0000313" key="2">
    <source>
        <dbReference type="EMBL" id="MFL9840461.1"/>
    </source>
</evidence>
<evidence type="ECO:0000259" key="1">
    <source>
        <dbReference type="PROSITE" id="PS50109"/>
    </source>
</evidence>
<dbReference type="PROSITE" id="PS50109">
    <property type="entry name" value="HIS_KIN"/>
    <property type="match status" value="1"/>
</dbReference>
<dbReference type="InterPro" id="IPR003594">
    <property type="entry name" value="HATPase_dom"/>
</dbReference>
<dbReference type="SUPFAM" id="SSF55874">
    <property type="entry name" value="ATPase domain of HSP90 chaperone/DNA topoisomerase II/histidine kinase"/>
    <property type="match status" value="2"/>
</dbReference>
<dbReference type="InterPro" id="IPR036890">
    <property type="entry name" value="HATPase_C_sf"/>
</dbReference>
<name>A0ABW8YJL3_9SPHN</name>
<dbReference type="EMBL" id="JBELQC010000001">
    <property type="protein sequence ID" value="MFL9840461.1"/>
    <property type="molecule type" value="Genomic_DNA"/>
</dbReference>
<gene>
    <name evidence="2" type="ORF">ABS767_05745</name>
</gene>
<dbReference type="InterPro" id="IPR005467">
    <property type="entry name" value="His_kinase_dom"/>
</dbReference>
<proteinExistence type="predicted"/>
<dbReference type="GO" id="GO:0005524">
    <property type="term" value="F:ATP binding"/>
    <property type="evidence" value="ECO:0007669"/>
    <property type="project" value="UniProtKB-KW"/>
</dbReference>
<comment type="caution">
    <text evidence="2">The sequence shown here is derived from an EMBL/GenBank/DDBJ whole genome shotgun (WGS) entry which is preliminary data.</text>
</comment>
<dbReference type="RefSeq" id="WP_408077397.1">
    <property type="nucleotide sequence ID" value="NZ_JBELQC010000001.1"/>
</dbReference>
<dbReference type="SMART" id="SM00387">
    <property type="entry name" value="HATPase_c"/>
    <property type="match status" value="1"/>
</dbReference>
<dbReference type="Gene3D" id="3.30.565.10">
    <property type="entry name" value="Histidine kinase-like ATPase, C-terminal domain"/>
    <property type="match status" value="2"/>
</dbReference>
<dbReference type="Proteomes" id="UP001629244">
    <property type="component" value="Unassembled WGS sequence"/>
</dbReference>
<organism evidence="2 3">
    <name type="scientific">Sphingomonas plantiphila</name>
    <dbReference type="NCBI Taxonomy" id="3163295"/>
    <lineage>
        <taxon>Bacteria</taxon>
        <taxon>Pseudomonadati</taxon>
        <taxon>Pseudomonadota</taxon>
        <taxon>Alphaproteobacteria</taxon>
        <taxon>Sphingomonadales</taxon>
        <taxon>Sphingomonadaceae</taxon>
        <taxon>Sphingomonas</taxon>
    </lineage>
</organism>
<reference evidence="2 3" key="1">
    <citation type="submission" date="2024-06" db="EMBL/GenBank/DDBJ databases">
        <authorList>
            <person name="Kaempfer P."/>
            <person name="Viver T."/>
        </authorList>
    </citation>
    <scope>NUCLEOTIDE SEQUENCE [LARGE SCALE GENOMIC DNA]</scope>
    <source>
        <strain evidence="2 3">ST-64</strain>
    </source>
</reference>
<dbReference type="Pfam" id="PF19191">
    <property type="entry name" value="HEF_HK"/>
    <property type="match status" value="1"/>
</dbReference>
<evidence type="ECO:0000313" key="3">
    <source>
        <dbReference type="Proteomes" id="UP001629244"/>
    </source>
</evidence>
<keyword evidence="2" id="KW-0067">ATP-binding</keyword>
<keyword evidence="3" id="KW-1185">Reference proteome</keyword>
<keyword evidence="2" id="KW-0547">Nucleotide-binding</keyword>
<dbReference type="Pfam" id="PF13589">
    <property type="entry name" value="HATPase_c_3"/>
    <property type="match status" value="1"/>
</dbReference>
<protein>
    <submittedName>
        <fullName evidence="2">ATP-binding protein</fullName>
    </submittedName>
</protein>
<accession>A0ABW8YJL3</accession>
<sequence length="976" mass="109841">MIAGVAFQTRARTIDHLGRGQIADAPTAVSELWKNAYDAYARNVALHVFDGTPEVAAIVDDGVGMSYDDLVRRWLVIGTESKIEEFDATPPDTLGLPRRQRQGEKGIGRLSVAFLAPCTVLVSRKRGCNFVAVAVDWRLFENPFIGLDDIRLPVQEFETPQAMLKGLPSLLETLRANLGASNDVEDEERQRRLTEGWERFSDYERRQGASATTADMIKASWVEMPLSERHLQEWPVFLDQAKHGTAMFMLELNHELGVWVRPDESGEEVTEVKDRLRQTLTGFIDPYSSDRPEFAYEVFVHRGDSDDKIVGADDVFGLDGLHDLEHYVEGAFDDRGTFTGRVVAFGQDLGVKTYVPKRPPPQRGRDRLGGFRFAIGTYEVDERRSTHGETQHAYIDAQTEKFGGVALYRDGLRVMPYGRPDADFLGMEERRSKNAGREFWAHRRSFGRIAVTRVGNPALRDKAGREGLVDNRAFREMRILVIEFLKDAARKYFGSDSAIRNEVLPGIMERKALQKEAADQAKTRRRKGLRQFLKEQTSPLDEALRKASSLVALAGDTLEKRDRLQATVLAARARDIRSITETLRPPTPPARLADLEDQWRSYRDRYQDLLDKLQELAKLTAEVESTLGEEAPSEVLARRLAEQSAAINKQLTAFSAGIDERFAKLRTVWKDHQESDQGELGRRAAHVLEANVTTANLLNFLNLVDANETEISENLSGKYRSFLSTLDQLIEGIDLEGAYAITEDDRSELEEQLRDIRAVAQIGITVEIIGHEFETLEAEVRRNLQKLPASAKSTEAYEGALRAHLALADRLRFLSPLKIGGYRAREVITGAQVADYITEFFSSVFTSQRIEFIVTENFRKISFRDIPSRIFPVFINLINNAVYWTSLATERKIELDFQDGLAIIADSGPGVDPEDVSRLFELFFSRRRSGRGVGLYLSRVNLGVAGHKIRYAMADDPKILDGANFIVDFKGVSSDG</sequence>